<dbReference type="InterPro" id="IPR011029">
    <property type="entry name" value="DEATH-like_dom_sf"/>
</dbReference>
<evidence type="ECO:0000259" key="8">
    <source>
        <dbReference type="Pfam" id="PF18738"/>
    </source>
</evidence>
<dbReference type="Proteomes" id="UP000596742">
    <property type="component" value="Unassembled WGS sequence"/>
</dbReference>
<dbReference type="OrthoDB" id="6163085at2759"/>
<feature type="compositionally biased region" description="Polar residues" evidence="6">
    <location>
        <begin position="807"/>
        <end position="816"/>
    </location>
</feature>
<keyword evidence="5" id="KW-0391">Immunity</keyword>
<name>A0A8B6E1J5_MYTGA</name>
<dbReference type="InterPro" id="IPR041249">
    <property type="entry name" value="HEPN_DZIP3"/>
</dbReference>
<protein>
    <recommendedName>
        <fullName evidence="11">DZIP3-like HEPN domain-containing protein</fullName>
    </recommendedName>
</protein>
<evidence type="ECO:0000259" key="7">
    <source>
        <dbReference type="Pfam" id="PF16739"/>
    </source>
</evidence>
<feature type="domain" description="Caspase recruitment" evidence="7">
    <location>
        <begin position="572"/>
        <end position="659"/>
    </location>
</feature>
<reference evidence="9" key="1">
    <citation type="submission" date="2018-11" db="EMBL/GenBank/DDBJ databases">
        <authorList>
            <person name="Alioto T."/>
            <person name="Alioto T."/>
        </authorList>
    </citation>
    <scope>NUCLEOTIDE SEQUENCE</scope>
</reference>
<dbReference type="Pfam" id="PF18738">
    <property type="entry name" value="HEPN_DZIP3"/>
    <property type="match status" value="1"/>
</dbReference>
<organism evidence="9 10">
    <name type="scientific">Mytilus galloprovincialis</name>
    <name type="common">Mediterranean mussel</name>
    <dbReference type="NCBI Taxonomy" id="29158"/>
    <lineage>
        <taxon>Eukaryota</taxon>
        <taxon>Metazoa</taxon>
        <taxon>Spiralia</taxon>
        <taxon>Lophotrochozoa</taxon>
        <taxon>Mollusca</taxon>
        <taxon>Bivalvia</taxon>
        <taxon>Autobranchia</taxon>
        <taxon>Pteriomorphia</taxon>
        <taxon>Mytilida</taxon>
        <taxon>Mytiloidea</taxon>
        <taxon>Mytilidae</taxon>
        <taxon>Mytilinae</taxon>
        <taxon>Mytilus</taxon>
    </lineage>
</organism>
<evidence type="ECO:0000313" key="9">
    <source>
        <dbReference type="EMBL" id="VDI28319.1"/>
    </source>
</evidence>
<evidence type="ECO:0000256" key="2">
    <source>
        <dbReference type="ARBA" id="ARBA00022553"/>
    </source>
</evidence>
<accession>A0A8B6E1J5</accession>
<dbReference type="GO" id="GO:0045087">
    <property type="term" value="P:innate immune response"/>
    <property type="evidence" value="ECO:0007669"/>
    <property type="project" value="UniProtKB-KW"/>
</dbReference>
<keyword evidence="10" id="KW-1185">Reference proteome</keyword>
<evidence type="ECO:0000256" key="5">
    <source>
        <dbReference type="ARBA" id="ARBA00022859"/>
    </source>
</evidence>
<dbReference type="GO" id="GO:0005737">
    <property type="term" value="C:cytoplasm"/>
    <property type="evidence" value="ECO:0007669"/>
    <property type="project" value="UniProtKB-ARBA"/>
</dbReference>
<evidence type="ECO:0000256" key="4">
    <source>
        <dbReference type="ARBA" id="ARBA00022843"/>
    </source>
</evidence>
<feature type="compositionally biased region" description="Basic and acidic residues" evidence="6">
    <location>
        <begin position="754"/>
        <end position="763"/>
    </location>
</feature>
<feature type="compositionally biased region" description="Basic and acidic residues" evidence="6">
    <location>
        <begin position="851"/>
        <end position="863"/>
    </location>
</feature>
<feature type="region of interest" description="Disordered" evidence="6">
    <location>
        <begin position="851"/>
        <end position="927"/>
    </location>
</feature>
<keyword evidence="4" id="KW-0832">Ubl conjugation</keyword>
<evidence type="ECO:0000256" key="3">
    <source>
        <dbReference type="ARBA" id="ARBA00022588"/>
    </source>
</evidence>
<feature type="region of interest" description="Disordered" evidence="6">
    <location>
        <begin position="754"/>
        <end position="820"/>
    </location>
</feature>
<dbReference type="Pfam" id="PF16739">
    <property type="entry name" value="CARD_2"/>
    <property type="match status" value="1"/>
</dbReference>
<feature type="compositionally biased region" description="Basic residues" evidence="6">
    <location>
        <begin position="793"/>
        <end position="803"/>
    </location>
</feature>
<feature type="domain" description="DZIP3-like HEPN" evidence="8">
    <location>
        <begin position="57"/>
        <end position="133"/>
    </location>
</feature>
<dbReference type="Gene3D" id="1.10.533.10">
    <property type="entry name" value="Death Domain, Fas"/>
    <property type="match status" value="2"/>
</dbReference>
<proteinExistence type="predicted"/>
<evidence type="ECO:0008006" key="11">
    <source>
        <dbReference type="Google" id="ProtNLM"/>
    </source>
</evidence>
<dbReference type="EMBL" id="UYJE01004474">
    <property type="protein sequence ID" value="VDI28319.1"/>
    <property type="molecule type" value="Genomic_DNA"/>
</dbReference>
<keyword evidence="2" id="KW-0597">Phosphoprotein</keyword>
<comment type="caution">
    <text evidence="9">The sequence shown here is derived from an EMBL/GenBank/DDBJ whole genome shotgun (WGS) entry which is preliminary data.</text>
</comment>
<feature type="compositionally biased region" description="Basic and acidic residues" evidence="6">
    <location>
        <begin position="676"/>
        <end position="686"/>
    </location>
</feature>
<evidence type="ECO:0000256" key="6">
    <source>
        <dbReference type="SAM" id="MobiDB-lite"/>
    </source>
</evidence>
<dbReference type="AlphaFoldDB" id="A0A8B6E1J5"/>
<keyword evidence="3" id="KW-0399">Innate immunity</keyword>
<feature type="region of interest" description="Disordered" evidence="6">
    <location>
        <begin position="673"/>
        <end position="699"/>
    </location>
</feature>
<dbReference type="InterPro" id="IPR031964">
    <property type="entry name" value="CARD_dom"/>
</dbReference>
<sequence length="927" mass="106038">MACALLSKDVELHASAVMVVVDTYPRMMISVIDNIWTPKQVLRLTRNDKSFMQKISQLEKNMISTLDVTGYNKLDVSCIYHLIRNFKLLPVPNQGWGNKPLKGDTEKEDDVERMKRYRNDVLHRPRCGFSEQDGHIFFQESYDIAKRLDINIGSPMNGFESQIKAIQCFSVDRQKYIEALENCAEYQAQLQKTRHTPNVDLYYGKDIMVKIGSTDNQEESGDSRCSIYMRDQSLDVDAVIQNIAEIKKTLETGHYNVIKLDGAAFGSLILHISIPNTLFVTKETLHDSLQSFLHNFFLIADIKWKTGHVLTLVLAESDSYPTENDEQDLEYLSETRLPILKLDVTVPNSAFQNENVLYKEVNSFITGMYDALDKNGVPVNGSQREVMMFTGPEDDIKIQLKESDTDDQPNISSYNLESKQTVDLLGQKYVTNTNLEPDYKVQGVNLLEKRKNDESCIKVKEEDAKTQSDSGHIEHNSPFIKNVKKEKAMEVCQTPDQMRNILASDEKRSILSLERQDSTQSAMDKLLQMIDQKDYQGKWQIFKQSLINNEYEWFNDSIEHDVSSYKDTHAWEYLLSLFEKKLTERINPLEILQSVTEKSIISAKDSLDVYQLCRKYGENAATLQLLAYLPKRKPNDWYPEFMKILYENGYEYLVQEIDPDQYENITTHGSVIPDSMDVHKTPEPTKIDTTNTEYDTPENYMPGAQVADIDYNWRKLIMELCHRQIVKTVIPSSLLTNLGPLFCLDASSKSTDRRVKSSIDLRTVDSSPSRGESPPSPQATSTRRRFWNSFRNKTSKKLQRKSKNKEASLSASQPNICNDKEPVDLNEDLIVYSSHSIESREKMSRKRLEKAKEIVESSPDRSLSDPNVTPIKERVNERTFSGGSGHSHSDENYDREDEGDSGIAVIENPAPAVEVRFREGDSGLGRG</sequence>
<evidence type="ECO:0000313" key="10">
    <source>
        <dbReference type="Proteomes" id="UP000596742"/>
    </source>
</evidence>
<gene>
    <name evidence="9" type="ORF">MGAL_10B057650</name>
</gene>
<evidence type="ECO:0000256" key="1">
    <source>
        <dbReference type="ARBA" id="ARBA00022499"/>
    </source>
</evidence>
<keyword evidence="1" id="KW-1017">Isopeptide bond</keyword>